<sequence>MGVSMKLTTFLKSFGSDNSGGTAIEYGLIASLIVIASIGAFDSVANENTGLWAVVTNKVEGVMNEQ</sequence>
<dbReference type="RefSeq" id="WP_407640401.1">
    <property type="nucleotide sequence ID" value="NZ_FXWG01000003.1"/>
</dbReference>
<gene>
    <name evidence="1" type="ORF">SAMN06297468_2483</name>
</gene>
<evidence type="ECO:0000313" key="2">
    <source>
        <dbReference type="Proteomes" id="UP000194420"/>
    </source>
</evidence>
<dbReference type="Proteomes" id="UP000194420">
    <property type="component" value="Unassembled WGS sequence"/>
</dbReference>
<accession>A0A1Y6FIN6</accession>
<protein>
    <submittedName>
        <fullName evidence="1">Pilus assembly protein Flp/PilA</fullName>
    </submittedName>
</protein>
<reference evidence="2" key="1">
    <citation type="submission" date="2017-04" db="EMBL/GenBank/DDBJ databases">
        <authorList>
            <person name="Varghese N."/>
            <person name="Submissions S."/>
        </authorList>
    </citation>
    <scope>NUCLEOTIDE SEQUENCE [LARGE SCALE GENOMIC DNA]</scope>
</reference>
<keyword evidence="2" id="KW-1185">Reference proteome</keyword>
<dbReference type="AlphaFoldDB" id="A0A1Y6FIN6"/>
<evidence type="ECO:0000313" key="1">
    <source>
        <dbReference type="EMBL" id="SMQ74246.1"/>
    </source>
</evidence>
<dbReference type="EMBL" id="FXWG01000003">
    <property type="protein sequence ID" value="SMQ74246.1"/>
    <property type="molecule type" value="Genomic_DNA"/>
</dbReference>
<proteinExistence type="predicted"/>
<organism evidence="1 2">
    <name type="scientific">Altererythrobacter xiamenensis</name>
    <dbReference type="NCBI Taxonomy" id="1316679"/>
    <lineage>
        <taxon>Bacteria</taxon>
        <taxon>Pseudomonadati</taxon>
        <taxon>Pseudomonadota</taxon>
        <taxon>Alphaproteobacteria</taxon>
        <taxon>Sphingomonadales</taxon>
        <taxon>Erythrobacteraceae</taxon>
        <taxon>Altererythrobacter</taxon>
    </lineage>
</organism>
<name>A0A1Y6FIN6_9SPHN</name>